<accession>A0AAD8YAT6</accession>
<dbReference type="InterPro" id="IPR020845">
    <property type="entry name" value="AMP-binding_CS"/>
</dbReference>
<dbReference type="GO" id="GO:0006631">
    <property type="term" value="P:fatty acid metabolic process"/>
    <property type="evidence" value="ECO:0007669"/>
    <property type="project" value="UniProtKB-KW"/>
</dbReference>
<reference evidence="7" key="1">
    <citation type="submission" date="2023-06" db="EMBL/GenBank/DDBJ databases">
        <title>Survivors Of The Sea: Transcriptome response of Skeletonema marinoi to long-term dormancy.</title>
        <authorList>
            <person name="Pinder M.I.M."/>
            <person name="Kourtchenko O."/>
            <person name="Robertson E.K."/>
            <person name="Larsson T."/>
            <person name="Maumus F."/>
            <person name="Osuna-Cruz C.M."/>
            <person name="Vancaester E."/>
            <person name="Stenow R."/>
            <person name="Vandepoele K."/>
            <person name="Ploug H."/>
            <person name="Bruchert V."/>
            <person name="Godhe A."/>
            <person name="Topel M."/>
        </authorList>
    </citation>
    <scope>NUCLEOTIDE SEQUENCE</scope>
    <source>
        <strain evidence="7">R05AC</strain>
    </source>
</reference>
<evidence type="ECO:0000256" key="3">
    <source>
        <dbReference type="ARBA" id="ARBA00023098"/>
    </source>
</evidence>
<protein>
    <submittedName>
        <fullName evidence="7">Fatty acyl-AMP ligase</fullName>
        <ecNumber evidence="7">6.2.1.-</ecNumber>
    </submittedName>
</protein>
<dbReference type="Gene3D" id="3.40.50.12780">
    <property type="entry name" value="N-terminal domain of ligase-like"/>
    <property type="match status" value="1"/>
</dbReference>
<dbReference type="InterPro" id="IPR045851">
    <property type="entry name" value="AMP-bd_C_sf"/>
</dbReference>
<evidence type="ECO:0000259" key="6">
    <source>
        <dbReference type="Pfam" id="PF23024"/>
    </source>
</evidence>
<evidence type="ECO:0000256" key="2">
    <source>
        <dbReference type="ARBA" id="ARBA00022832"/>
    </source>
</evidence>
<dbReference type="CDD" id="cd05931">
    <property type="entry name" value="FAAL"/>
    <property type="match status" value="1"/>
</dbReference>
<feature type="domain" description="AMP-binding enzyme C-terminal" evidence="6">
    <location>
        <begin position="656"/>
        <end position="779"/>
    </location>
</feature>
<dbReference type="InterPro" id="IPR040097">
    <property type="entry name" value="FAAL/FAAC"/>
</dbReference>
<dbReference type="EMBL" id="JATAAI010000012">
    <property type="protein sequence ID" value="KAK1741650.1"/>
    <property type="molecule type" value="Genomic_DNA"/>
</dbReference>
<keyword evidence="2" id="KW-0276">Fatty acid metabolism</keyword>
<dbReference type="GO" id="GO:0008610">
    <property type="term" value="P:lipid biosynthetic process"/>
    <property type="evidence" value="ECO:0007669"/>
    <property type="project" value="InterPro"/>
</dbReference>
<evidence type="ECO:0000313" key="7">
    <source>
        <dbReference type="EMBL" id="KAK1741650.1"/>
    </source>
</evidence>
<dbReference type="PANTHER" id="PTHR22754:SF32">
    <property type="entry name" value="DISCO-INTERACTING PROTEIN 2"/>
    <property type="match status" value="1"/>
</dbReference>
<organism evidence="7 8">
    <name type="scientific">Skeletonema marinoi</name>
    <dbReference type="NCBI Taxonomy" id="267567"/>
    <lineage>
        <taxon>Eukaryota</taxon>
        <taxon>Sar</taxon>
        <taxon>Stramenopiles</taxon>
        <taxon>Ochrophyta</taxon>
        <taxon>Bacillariophyta</taxon>
        <taxon>Coscinodiscophyceae</taxon>
        <taxon>Thalassiosirophycidae</taxon>
        <taxon>Thalassiosirales</taxon>
        <taxon>Skeletonemataceae</taxon>
        <taxon>Skeletonema</taxon>
        <taxon>Skeletonema marinoi-dohrnii complex</taxon>
    </lineage>
</organism>
<dbReference type="Pfam" id="PF00501">
    <property type="entry name" value="AMP-binding"/>
    <property type="match status" value="1"/>
</dbReference>
<feature type="region of interest" description="Disordered" evidence="4">
    <location>
        <begin position="48"/>
        <end position="77"/>
    </location>
</feature>
<proteinExistence type="predicted"/>
<dbReference type="InterPro" id="IPR042099">
    <property type="entry name" value="ANL_N_sf"/>
</dbReference>
<dbReference type="Pfam" id="PF23024">
    <property type="entry name" value="AMP-dom_DIP2-like"/>
    <property type="match status" value="1"/>
</dbReference>
<feature type="compositionally biased region" description="Basic and acidic residues" evidence="4">
    <location>
        <begin position="116"/>
        <end position="125"/>
    </location>
</feature>
<keyword evidence="8" id="KW-1185">Reference proteome</keyword>
<comment type="caution">
    <text evidence="7">The sequence shown here is derived from an EMBL/GenBank/DDBJ whole genome shotgun (WGS) entry which is preliminary data.</text>
</comment>
<dbReference type="PROSITE" id="PS00455">
    <property type="entry name" value="AMP_BINDING"/>
    <property type="match status" value="1"/>
</dbReference>
<evidence type="ECO:0000259" key="5">
    <source>
        <dbReference type="Pfam" id="PF00501"/>
    </source>
</evidence>
<gene>
    <name evidence="7" type="ORF">QTG54_007223</name>
</gene>
<feature type="region of interest" description="Disordered" evidence="4">
    <location>
        <begin position="1"/>
        <end position="28"/>
    </location>
</feature>
<name>A0AAD8YAT6_9STRA</name>
<dbReference type="GO" id="GO:0016874">
    <property type="term" value="F:ligase activity"/>
    <property type="evidence" value="ECO:0007669"/>
    <property type="project" value="UniProtKB-KW"/>
</dbReference>
<dbReference type="EC" id="6.2.1.-" evidence="7"/>
<dbReference type="InterPro" id="IPR025110">
    <property type="entry name" value="AMP-bd_C"/>
</dbReference>
<keyword evidence="3" id="KW-0443">Lipid metabolism</keyword>
<dbReference type="Proteomes" id="UP001224775">
    <property type="component" value="Unassembled WGS sequence"/>
</dbReference>
<keyword evidence="1 7" id="KW-0436">Ligase</keyword>
<evidence type="ECO:0000256" key="4">
    <source>
        <dbReference type="SAM" id="MobiDB-lite"/>
    </source>
</evidence>
<dbReference type="PANTHER" id="PTHR22754">
    <property type="entry name" value="DISCO-INTERACTING PROTEIN 2 DIP2 -RELATED"/>
    <property type="match status" value="1"/>
</dbReference>
<sequence length="932" mass="101883">MSTSYTDQGRKPKKSIAKRNITNADGTRTEITTTTITTYTALKEETTKKVDTKHFPSHPKVRREGVTLDDGTTGWKKTSTVVYPGGKKEITIEWPDGEKEVKIVEPVDNATEETNSNEKPKKEESDSLSWDSLTKRLQQNGKELSNKTAVSFLQSNGDKIPSISSSWNYHQLNSAVEYLAARLIPPEGSEGFKSPLIPIPTDQPPLEKGDRVLIVYPPCSPHFLITFLACLRAGLVAVPVYPPHPDRKDSLGAFAGIARECGARVALTNGEYANAKRLGQLKNNFMNKISKKNGEDTENAKWPENLLWVVTDKEPLQNPPATFPQLEKTPEPEDTAFLQFTSGSTSAPKGVALTHANLSHNLHVITDELNAGKDTKVVSWLPQYHDMGLIGALLGVLYCGGSGHYMSPIAFLQRPMAWMEAVSEYRATHLQAPNFAYGLIARKFEPQRYYNGTGGETTNEDGKKIKPLDLSCLQHVINGAEPVTMNSIKAFEQAFKPFGLPTEPSVIFPTYGLAEHTVFVCSGGQGTIQVKKNDLEQEDKVVIVDDGDISDQSKEDEPTVTLVGCGFPQNQNIDVRIVQPVNRCLLPDNRVGEIWVNSPSKALKYYGKDVSETNEDFHAIIEGMKDDSIKFGGYLRTGDLGFLHKDQLYVCGRIKDLIIVAGRNHYPQDLEATAESIASEYVRPGCSAAFSIGSKSGDNGDYEQVLLAMELKEPVPKGDNLTSICGSIANKVRSEIFKEHALSLESIVLVKPRTIPKTTSGKIQRSKTRAAFINKSLQELYRKDFDGGEIGVNSDTLSSENILTSKTTVTTVAITTKTPEEIRALDSKEIKAMLINSISQIAQLNKNEIKDNAALSTFMDSLSLAQFKGLLETTFGVKAFSDEYLFRDTTNVKKLVNVVKAGSAPDDGDGSGVVSANAVGSGGPGCCGCVVM</sequence>
<evidence type="ECO:0000256" key="1">
    <source>
        <dbReference type="ARBA" id="ARBA00022598"/>
    </source>
</evidence>
<dbReference type="Gene3D" id="3.30.300.30">
    <property type="match status" value="1"/>
</dbReference>
<dbReference type="InterPro" id="IPR000873">
    <property type="entry name" value="AMP-dep_synth/lig_dom"/>
</dbReference>
<feature type="region of interest" description="Disordered" evidence="4">
    <location>
        <begin position="105"/>
        <end position="131"/>
    </location>
</feature>
<dbReference type="AlphaFoldDB" id="A0AAD8YAT6"/>
<dbReference type="SUPFAM" id="SSF56801">
    <property type="entry name" value="Acetyl-CoA synthetase-like"/>
    <property type="match status" value="1"/>
</dbReference>
<evidence type="ECO:0000313" key="8">
    <source>
        <dbReference type="Proteomes" id="UP001224775"/>
    </source>
</evidence>
<feature type="domain" description="AMP-dependent synthetase/ligase" evidence="5">
    <location>
        <begin position="206"/>
        <end position="606"/>
    </location>
</feature>